<comment type="caution">
    <text evidence="1">The sequence shown here is derived from an EMBL/GenBank/DDBJ whole genome shotgun (WGS) entry which is preliminary data.</text>
</comment>
<accession>W2CL32</accession>
<gene>
    <name evidence="1" type="ORF">T231_15235</name>
</gene>
<reference evidence="1 2" key="1">
    <citation type="submission" date="2013-11" db="EMBL/GenBank/DDBJ databases">
        <title>Single cell genomics of uncultured Tannerella BU063 (oral taxon 286).</title>
        <authorList>
            <person name="Beall C.J."/>
            <person name="Campbell A.G."/>
            <person name="Griffen A.L."/>
            <person name="Podar M."/>
            <person name="Leys E.J."/>
        </authorList>
    </citation>
    <scope>NUCLEOTIDE SEQUENCE [LARGE SCALE GENOMIC DNA]</scope>
    <source>
        <strain evidence="1">Cell 6/7/9</strain>
    </source>
</reference>
<dbReference type="Proteomes" id="UP000018874">
    <property type="component" value="Unassembled WGS sequence"/>
</dbReference>
<organism evidence="1 2">
    <name type="scientific">Tannerella sp. oral taxon BU063 isolate Cell 6/7/9</name>
    <dbReference type="NCBI Taxonomy" id="1411021"/>
    <lineage>
        <taxon>Bacteria</taxon>
        <taxon>Pseudomonadati</taxon>
        <taxon>Bacteroidota</taxon>
        <taxon>Bacteroidia</taxon>
        <taxon>Bacteroidales</taxon>
        <taxon>Tannerellaceae</taxon>
        <taxon>Tannerella</taxon>
    </lineage>
</organism>
<dbReference type="AlphaFoldDB" id="W2CL32"/>
<protein>
    <submittedName>
        <fullName evidence="1">Uncharacterized protein</fullName>
    </submittedName>
</protein>
<dbReference type="PATRIC" id="fig|1411021.3.peg.2069"/>
<sequence length="41" mass="4703">MLRKLEGFAANAFNVYFAGALNLFFEISRPKEKEERTGVTH</sequence>
<keyword evidence="2" id="KW-1185">Reference proteome</keyword>
<evidence type="ECO:0000313" key="2">
    <source>
        <dbReference type="Proteomes" id="UP000018874"/>
    </source>
</evidence>
<proteinExistence type="predicted"/>
<name>W2CL32_9BACT</name>
<dbReference type="EMBL" id="AYYD01001242">
    <property type="protein sequence ID" value="ETK07860.1"/>
    <property type="molecule type" value="Genomic_DNA"/>
</dbReference>
<evidence type="ECO:0000313" key="1">
    <source>
        <dbReference type="EMBL" id="ETK07860.1"/>
    </source>
</evidence>